<keyword evidence="9 21" id="KW-0406">Ion transport</keyword>
<dbReference type="InterPro" id="IPR003048">
    <property type="entry name" value="P2X5_purnocptor"/>
</dbReference>
<comment type="similarity">
    <text evidence="2 21">Belongs to the P2X receptor family.</text>
</comment>
<dbReference type="EMBL" id="AFYH01251927">
    <property type="status" value="NOT_ANNOTATED_CDS"/>
    <property type="molecule type" value="Genomic_DNA"/>
</dbReference>
<dbReference type="GO" id="GO:0070588">
    <property type="term" value="P:calcium ion transmembrane transport"/>
    <property type="evidence" value="ECO:0007669"/>
    <property type="project" value="TreeGrafter"/>
</dbReference>
<dbReference type="PANTHER" id="PTHR10125:SF12">
    <property type="entry name" value="P2X PURINOCEPTOR 5"/>
    <property type="match status" value="1"/>
</dbReference>
<dbReference type="InterPro" id="IPR027309">
    <property type="entry name" value="P2X_extracellular_dom_sf"/>
</dbReference>
<evidence type="ECO:0000256" key="13">
    <source>
        <dbReference type="ARBA" id="ARBA00023180"/>
    </source>
</evidence>
<dbReference type="Pfam" id="PF00864">
    <property type="entry name" value="P2X_receptor"/>
    <property type="match status" value="1"/>
</dbReference>
<dbReference type="GO" id="GO:0005886">
    <property type="term" value="C:plasma membrane"/>
    <property type="evidence" value="ECO:0007669"/>
    <property type="project" value="UniProtKB-SubCell"/>
</dbReference>
<evidence type="ECO:0000256" key="17">
    <source>
        <dbReference type="ARBA" id="ARBA00036634"/>
    </source>
</evidence>
<keyword evidence="14" id="KW-1071">Ligand-gated ion channel</keyword>
<evidence type="ECO:0000256" key="18">
    <source>
        <dbReference type="PIRSR" id="PIRSR005713-1"/>
    </source>
</evidence>
<protein>
    <recommendedName>
        <fullName evidence="21">P2X purinoceptor</fullName>
    </recommendedName>
</protein>
<keyword evidence="3 21" id="KW-0813">Transport</keyword>
<keyword evidence="6 18" id="KW-0547">Nucleotide-binding</keyword>
<feature type="binding site" evidence="18">
    <location>
        <position position="181"/>
    </location>
    <ligand>
        <name>ATP</name>
        <dbReference type="ChEBI" id="CHEBI:30616"/>
        <note>ligand shared between two neighboring subunits of the homotrimer</note>
    </ligand>
</feature>
<proteinExistence type="inferred from homology"/>
<dbReference type="EMBL" id="AFYH01251924">
    <property type="status" value="NOT_ANNOTATED_CDS"/>
    <property type="molecule type" value="Genomic_DNA"/>
</dbReference>
<dbReference type="Proteomes" id="UP000008672">
    <property type="component" value="Unassembled WGS sequence"/>
</dbReference>
<feature type="disulfide bond" evidence="19">
    <location>
        <begin position="212"/>
        <end position="222"/>
    </location>
</feature>
<dbReference type="OMA" id="GIHIEWN"/>
<evidence type="ECO:0000256" key="20">
    <source>
        <dbReference type="PIRSR" id="PIRSR005713-3"/>
    </source>
</evidence>
<evidence type="ECO:0000256" key="19">
    <source>
        <dbReference type="PIRSR" id="PIRSR005713-2"/>
    </source>
</evidence>
<evidence type="ECO:0000256" key="9">
    <source>
        <dbReference type="ARBA" id="ARBA00023065"/>
    </source>
</evidence>
<evidence type="ECO:0000256" key="4">
    <source>
        <dbReference type="ARBA" id="ARBA00022475"/>
    </source>
</evidence>
<keyword evidence="15 21" id="KW-0407">Ion channel</keyword>
<dbReference type="FunFam" id="2.60.490.10:FF:000001">
    <property type="entry name" value="P2X purinoceptor"/>
    <property type="match status" value="1"/>
</dbReference>
<dbReference type="GO" id="GO:0004931">
    <property type="term" value="F:extracellularly ATP-gated monoatomic cation channel activity"/>
    <property type="evidence" value="ECO:0007669"/>
    <property type="project" value="InterPro"/>
</dbReference>
<evidence type="ECO:0000256" key="1">
    <source>
        <dbReference type="ARBA" id="ARBA00004651"/>
    </source>
</evidence>
<organism evidence="22 23">
    <name type="scientific">Latimeria chalumnae</name>
    <name type="common">Coelacanth</name>
    <dbReference type="NCBI Taxonomy" id="7897"/>
    <lineage>
        <taxon>Eukaryota</taxon>
        <taxon>Metazoa</taxon>
        <taxon>Chordata</taxon>
        <taxon>Craniata</taxon>
        <taxon>Vertebrata</taxon>
        <taxon>Euteleostomi</taxon>
        <taxon>Coelacanthiformes</taxon>
        <taxon>Coelacanthidae</taxon>
        <taxon>Latimeria</taxon>
    </lineage>
</organism>
<evidence type="ECO:0000256" key="15">
    <source>
        <dbReference type="ARBA" id="ARBA00023303"/>
    </source>
</evidence>
<dbReference type="PANTHER" id="PTHR10125">
    <property type="entry name" value="P2X PURINOCEPTOR"/>
    <property type="match status" value="1"/>
</dbReference>
<feature type="binding site" evidence="18">
    <location>
        <begin position="66"/>
        <end position="68"/>
    </location>
    <ligand>
        <name>ATP</name>
        <dbReference type="ChEBI" id="CHEBI:30616"/>
        <note>ligand shared between two neighboring subunits of the homotrimer</note>
    </ligand>
</feature>
<evidence type="ECO:0000256" key="21">
    <source>
        <dbReference type="RuleBase" id="RU000681"/>
    </source>
</evidence>
<evidence type="ECO:0000256" key="11">
    <source>
        <dbReference type="ARBA" id="ARBA00023157"/>
    </source>
</evidence>
<dbReference type="GO" id="GO:0005524">
    <property type="term" value="F:ATP binding"/>
    <property type="evidence" value="ECO:0007669"/>
    <property type="project" value="UniProtKB-KW"/>
</dbReference>
<evidence type="ECO:0000313" key="22">
    <source>
        <dbReference type="Ensembl" id="ENSLACP00000001539.1"/>
    </source>
</evidence>
<name>H2ZVW8_LATCH</name>
<dbReference type="Bgee" id="ENSLACG00000001377">
    <property type="expression patterns" value="Expressed in muscle tissue and 3 other cell types or tissues"/>
</dbReference>
<evidence type="ECO:0000256" key="7">
    <source>
        <dbReference type="ARBA" id="ARBA00022840"/>
    </source>
</evidence>
<dbReference type="STRING" id="7897.ENSLACP00000001539"/>
<keyword evidence="10 21" id="KW-0472">Membrane</keyword>
<evidence type="ECO:0000256" key="14">
    <source>
        <dbReference type="ARBA" id="ARBA00023286"/>
    </source>
</evidence>
<dbReference type="InParanoid" id="H2ZVW8"/>
<feature type="transmembrane region" description="Helical" evidence="21">
    <location>
        <begin position="326"/>
        <end position="348"/>
    </location>
</feature>
<dbReference type="EMBL" id="AFYH01251923">
    <property type="status" value="NOT_ANNOTATED_CDS"/>
    <property type="molecule type" value="Genomic_DNA"/>
</dbReference>
<dbReference type="GeneTree" id="ENSGT01020000230351"/>
<comment type="caution">
    <text evidence="21">Lacks conserved residue(s) required for the propagation of feature annotation.</text>
</comment>
<keyword evidence="4" id="KW-1003">Cell membrane</keyword>
<evidence type="ECO:0000256" key="12">
    <source>
        <dbReference type="ARBA" id="ARBA00023170"/>
    </source>
</evidence>
<evidence type="ECO:0000256" key="6">
    <source>
        <dbReference type="ARBA" id="ARBA00022741"/>
    </source>
</evidence>
<evidence type="ECO:0000256" key="3">
    <source>
        <dbReference type="ARBA" id="ARBA00022448"/>
    </source>
</evidence>
<keyword evidence="7 18" id="KW-0067">ATP-binding</keyword>
<dbReference type="HOGENOM" id="CLU_034469_2_0_1"/>
<gene>
    <name evidence="22" type="primary">P2RX5</name>
</gene>
<keyword evidence="8 21" id="KW-1133">Transmembrane helix</keyword>
<dbReference type="FunFam" id="1.10.287.940:FF:000010">
    <property type="entry name" value="P2X receptor E"/>
    <property type="match status" value="1"/>
</dbReference>
<keyword evidence="11 19" id="KW-1015">Disulfide bond</keyword>
<comment type="catalytic activity">
    <reaction evidence="16">
        <text>Na(+)(in) = Na(+)(out)</text>
        <dbReference type="Rhea" id="RHEA:34963"/>
        <dbReference type="ChEBI" id="CHEBI:29101"/>
    </reaction>
</comment>
<dbReference type="Gene3D" id="2.60.490.10">
    <property type="entry name" value="atp-gated p2x4 ion channel domain"/>
    <property type="match status" value="1"/>
</dbReference>
<dbReference type="PRINTS" id="PR01312">
    <property type="entry name" value="P2X5RECEPTOR"/>
</dbReference>
<feature type="disulfide bond" evidence="19">
    <location>
        <begin position="132"/>
        <end position="155"/>
    </location>
</feature>
<dbReference type="GO" id="GO:0098794">
    <property type="term" value="C:postsynapse"/>
    <property type="evidence" value="ECO:0007669"/>
    <property type="project" value="GOC"/>
</dbReference>
<evidence type="ECO:0000256" key="5">
    <source>
        <dbReference type="ARBA" id="ARBA00022692"/>
    </source>
</evidence>
<reference evidence="22" key="3">
    <citation type="submission" date="2025-09" db="UniProtKB">
        <authorList>
            <consortium name="Ensembl"/>
        </authorList>
    </citation>
    <scope>IDENTIFICATION</scope>
</reference>
<keyword evidence="5 21" id="KW-0812">Transmembrane</keyword>
<sequence length="363" mass="40781">MGFKGLCLSIFDYKTEKFVIAQNKKVGILYRLIQLGILSYLVGWVFITKKGYQETDTAIQSSVVTKLKGVAFIDANITGKGLWDVGDYVIPPQGERVFFIITNFIITRHQRQGICAENEDIPDGRCKVDSDCQKNTLVKVGHGVKTGRCLNNRTCEIYAWCPVESGRVPSESTLKGAENFTVYIKNNIRFPKFNFAKNNVFVGKNISYLKSCQFNTEENLYCPIFRLGDIVSLAGSNFQEMAVKVKCIGGSIGMQSDLMEIYWVQFHLDNSESCSISTPYQRFASYYQDANGTDYRTLTKAYGIRFDIIVNGKAGKFNIVPTMINIGSGLALLGAGAFFCDLVLLYIIKRSNVYRGRKYESVK</sequence>
<dbReference type="AlphaFoldDB" id="H2ZVW8"/>
<dbReference type="InterPro" id="IPR001429">
    <property type="entry name" value="P2X_purnocptor"/>
</dbReference>
<dbReference type="eggNOG" id="ENOG502QSUI">
    <property type="taxonomic scope" value="Eukaryota"/>
</dbReference>
<dbReference type="FunCoup" id="H2ZVW8">
    <property type="interactions" value="567"/>
</dbReference>
<dbReference type="Ensembl" id="ENSLACT00000001552.1">
    <property type="protein sequence ID" value="ENSLACP00000001539.1"/>
    <property type="gene ID" value="ENSLACG00000001377.1"/>
</dbReference>
<dbReference type="Gene3D" id="1.10.287.940">
    <property type="entry name" value="atp-gated p2x4 ion channel"/>
    <property type="match status" value="1"/>
</dbReference>
<dbReference type="NCBIfam" id="TIGR00863">
    <property type="entry name" value="P2X"/>
    <property type="match status" value="1"/>
</dbReference>
<feature type="glycosylation site" description="N-linked (GlcNAc...) asparagine" evidence="20">
    <location>
        <position position="179"/>
    </location>
</feature>
<dbReference type="EMBL" id="AFYH01251925">
    <property type="status" value="NOT_ANNOTATED_CDS"/>
    <property type="molecule type" value="Genomic_DNA"/>
</dbReference>
<evidence type="ECO:0000256" key="10">
    <source>
        <dbReference type="ARBA" id="ARBA00023136"/>
    </source>
</evidence>
<feature type="disulfide bond" evidence="19">
    <location>
        <begin position="126"/>
        <end position="149"/>
    </location>
</feature>
<feature type="disulfide bond" evidence="19">
    <location>
        <begin position="115"/>
        <end position="161"/>
    </location>
</feature>
<keyword evidence="13" id="KW-0325">Glycoprotein</keyword>
<comment type="subcellular location">
    <subcellularLocation>
        <location evidence="1">Cell membrane</location>
        <topology evidence="1">Multi-pass membrane protein</topology>
    </subcellularLocation>
    <subcellularLocation>
        <location evidence="21">Membrane</location>
        <topology evidence="21">Multi-pass membrane protein</topology>
    </subcellularLocation>
</comment>
<dbReference type="GO" id="GO:0001614">
    <property type="term" value="F:purinergic nucleotide receptor activity"/>
    <property type="evidence" value="ECO:0007669"/>
    <property type="project" value="InterPro"/>
</dbReference>
<dbReference type="InterPro" id="IPR059116">
    <property type="entry name" value="P2X_receptor"/>
</dbReference>
<dbReference type="PRINTS" id="PR01307">
    <property type="entry name" value="P2XRECEPTOR"/>
</dbReference>
<evidence type="ECO:0000256" key="2">
    <source>
        <dbReference type="ARBA" id="ARBA00009848"/>
    </source>
</evidence>
<accession>H2ZVW8</accession>
<comment type="catalytic activity">
    <reaction evidence="17">
        <text>Ca(2+)(in) = Ca(2+)(out)</text>
        <dbReference type="Rhea" id="RHEA:29671"/>
        <dbReference type="ChEBI" id="CHEBI:29108"/>
    </reaction>
</comment>
<feature type="binding site" evidence="18">
    <location>
        <position position="300"/>
    </location>
    <ligand>
        <name>ATP</name>
        <dbReference type="ChEBI" id="CHEBI:30616"/>
        <note>ligand shared between two neighboring subunits of the homotrimer</note>
    </ligand>
</feature>
<evidence type="ECO:0000313" key="23">
    <source>
        <dbReference type="Proteomes" id="UP000008672"/>
    </source>
</evidence>
<comment type="function">
    <text evidence="21">Receptor for ATP that acts as a ligand-gated ion channel.</text>
</comment>
<reference evidence="22" key="2">
    <citation type="submission" date="2025-08" db="UniProtKB">
        <authorList>
            <consortium name="Ensembl"/>
        </authorList>
    </citation>
    <scope>IDENTIFICATION</scope>
</reference>
<keyword evidence="12 21" id="KW-0675">Receptor</keyword>
<reference evidence="23" key="1">
    <citation type="submission" date="2011-08" db="EMBL/GenBank/DDBJ databases">
        <title>The draft genome of Latimeria chalumnae.</title>
        <authorList>
            <person name="Di Palma F."/>
            <person name="Alfoldi J."/>
            <person name="Johnson J."/>
            <person name="Berlin A."/>
            <person name="Gnerre S."/>
            <person name="Jaffe D."/>
            <person name="MacCallum I."/>
            <person name="Young S."/>
            <person name="Walker B.J."/>
            <person name="Lander E."/>
            <person name="Lindblad-Toh K."/>
        </authorList>
    </citation>
    <scope>NUCLEOTIDE SEQUENCE [LARGE SCALE GENOMIC DNA]</scope>
    <source>
        <strain evidence="23">Wild caught</strain>
    </source>
</reference>
<evidence type="ECO:0000256" key="8">
    <source>
        <dbReference type="ARBA" id="ARBA00022989"/>
    </source>
</evidence>
<evidence type="ECO:0000256" key="16">
    <source>
        <dbReference type="ARBA" id="ARBA00036239"/>
    </source>
</evidence>
<keyword evidence="23" id="KW-1185">Reference proteome</keyword>
<dbReference type="GO" id="GO:0033198">
    <property type="term" value="P:response to ATP"/>
    <property type="evidence" value="ECO:0007669"/>
    <property type="project" value="InterPro"/>
</dbReference>
<dbReference type="EMBL" id="AFYH01251926">
    <property type="status" value="NOT_ANNOTATED_CDS"/>
    <property type="molecule type" value="Genomic_DNA"/>
</dbReference>
<dbReference type="PIRSF" id="PIRSF005713">
    <property type="entry name" value="P2X_purinoceptor"/>
    <property type="match status" value="1"/>
</dbReference>
<dbReference type="FunFam" id="1.10.287.940:FF:000005">
    <property type="entry name" value="P2X purinoceptor"/>
    <property type="match status" value="1"/>
</dbReference>